<dbReference type="GO" id="GO:0030643">
    <property type="term" value="P:intracellular phosphate ion homeostasis"/>
    <property type="evidence" value="ECO:0007669"/>
    <property type="project" value="InterPro"/>
</dbReference>
<feature type="domain" description="PhoU" evidence="7">
    <location>
        <begin position="122"/>
        <end position="203"/>
    </location>
</feature>
<dbReference type="eggNOG" id="COG0704">
    <property type="taxonomic scope" value="Bacteria"/>
</dbReference>
<dbReference type="Proteomes" id="UP000093695">
    <property type="component" value="Chromosome"/>
</dbReference>
<dbReference type="EMBL" id="CP016174">
    <property type="protein sequence ID" value="ANN17037.1"/>
    <property type="molecule type" value="Genomic_DNA"/>
</dbReference>
<evidence type="ECO:0000256" key="3">
    <source>
        <dbReference type="ARBA" id="ARBA00011738"/>
    </source>
</evidence>
<dbReference type="PANTHER" id="PTHR42930">
    <property type="entry name" value="PHOSPHATE-SPECIFIC TRANSPORT SYSTEM ACCESSORY PROTEIN PHOU"/>
    <property type="match status" value="1"/>
</dbReference>
<evidence type="ECO:0000256" key="5">
    <source>
        <dbReference type="ARBA" id="ARBA00022490"/>
    </source>
</evidence>
<keyword evidence="4" id="KW-0813">Transport</keyword>
<comment type="similarity">
    <text evidence="2">Belongs to the PhoU family.</text>
</comment>
<dbReference type="KEGG" id="aori:SD37_16205"/>
<dbReference type="Gene3D" id="1.20.58.220">
    <property type="entry name" value="Phosphate transport system protein phou homolog 2, domain 2"/>
    <property type="match status" value="1"/>
</dbReference>
<dbReference type="GO" id="GO:0005737">
    <property type="term" value="C:cytoplasm"/>
    <property type="evidence" value="ECO:0007669"/>
    <property type="project" value="UniProtKB-SubCell"/>
</dbReference>
<dbReference type="InterPro" id="IPR038078">
    <property type="entry name" value="PhoU-like_sf"/>
</dbReference>
<evidence type="ECO:0000313" key="8">
    <source>
        <dbReference type="EMBL" id="ANN17037.1"/>
    </source>
</evidence>
<feature type="domain" description="PhoU" evidence="7">
    <location>
        <begin position="16"/>
        <end position="104"/>
    </location>
</feature>
<keyword evidence="9" id="KW-1185">Reference proteome</keyword>
<dbReference type="Pfam" id="PF01895">
    <property type="entry name" value="PhoU"/>
    <property type="match status" value="2"/>
</dbReference>
<dbReference type="STRING" id="31958.SD37_16205"/>
<evidence type="ECO:0000256" key="2">
    <source>
        <dbReference type="ARBA" id="ARBA00008107"/>
    </source>
</evidence>
<keyword evidence="5" id="KW-0963">Cytoplasm</keyword>
<gene>
    <name evidence="8" type="ORF">SD37_16205</name>
</gene>
<dbReference type="GO" id="GO:0045936">
    <property type="term" value="P:negative regulation of phosphate metabolic process"/>
    <property type="evidence" value="ECO:0007669"/>
    <property type="project" value="InterPro"/>
</dbReference>
<comment type="subunit">
    <text evidence="3">Homodimer.</text>
</comment>
<protein>
    <submittedName>
        <fullName evidence="8">Phosphate transport system regulatory protein PhoU</fullName>
    </submittedName>
</protein>
<dbReference type="InterPro" id="IPR028366">
    <property type="entry name" value="PhoU"/>
</dbReference>
<dbReference type="GO" id="GO:0006817">
    <property type="term" value="P:phosphate ion transport"/>
    <property type="evidence" value="ECO:0007669"/>
    <property type="project" value="UniProtKB-KW"/>
</dbReference>
<dbReference type="AlphaFoldDB" id="A0A193BXT6"/>
<accession>A0A193BXT6</accession>
<evidence type="ECO:0000256" key="4">
    <source>
        <dbReference type="ARBA" id="ARBA00022448"/>
    </source>
</evidence>
<organism evidence="8 9">
    <name type="scientific">Amycolatopsis orientalis</name>
    <name type="common">Nocardia orientalis</name>
    <dbReference type="NCBI Taxonomy" id="31958"/>
    <lineage>
        <taxon>Bacteria</taxon>
        <taxon>Bacillati</taxon>
        <taxon>Actinomycetota</taxon>
        <taxon>Actinomycetes</taxon>
        <taxon>Pseudonocardiales</taxon>
        <taxon>Pseudonocardiaceae</taxon>
        <taxon>Amycolatopsis</taxon>
    </lineage>
</organism>
<name>A0A193BXT6_AMYOR</name>
<reference evidence="8 9" key="1">
    <citation type="journal article" date="2015" name="Genome Announc.">
        <title>Draft Genome Sequence of Norvancomycin-Producing Strain Amycolatopsis orientalis CPCC200066.</title>
        <authorList>
            <person name="Lei X."/>
            <person name="Yuan F."/>
            <person name="Shi Y."/>
            <person name="Li X."/>
            <person name="Wang L."/>
            <person name="Hong B."/>
        </authorList>
    </citation>
    <scope>NUCLEOTIDE SEQUENCE [LARGE SCALE GENOMIC DNA]</scope>
    <source>
        <strain evidence="8 9">B-37</strain>
    </source>
</reference>
<evidence type="ECO:0000259" key="7">
    <source>
        <dbReference type="Pfam" id="PF01895"/>
    </source>
</evidence>
<dbReference type="InterPro" id="IPR026022">
    <property type="entry name" value="PhoU_dom"/>
</dbReference>
<evidence type="ECO:0000256" key="1">
    <source>
        <dbReference type="ARBA" id="ARBA00004496"/>
    </source>
</evidence>
<evidence type="ECO:0000256" key="6">
    <source>
        <dbReference type="ARBA" id="ARBA00022592"/>
    </source>
</evidence>
<sequence>MRERFHGQLTVLGERLSDMCGMACEELRLANRVFLDHDVEAAAELATVEARLNMARTECEETAQKLLALQAPVARDLRTVLAAVYCADRLERMGDLAQHIAEQVMRAPEFAVPDALTGRFGEMAGLACSMAEDLGAAIDGPTAEVFQSLARSDQRVDALYEELMELVTGPEWTEGVAPAISVTLLARFYERYADQVVSVARRVDFALTGELPASSLRDPLPPQLVD</sequence>
<keyword evidence="6" id="KW-0592">Phosphate transport</keyword>
<dbReference type="FunFam" id="1.20.58.220:FF:000004">
    <property type="entry name" value="Phosphate-specific transport system accessory protein PhoU"/>
    <property type="match status" value="1"/>
</dbReference>
<proteinExistence type="inferred from homology"/>
<evidence type="ECO:0000313" key="9">
    <source>
        <dbReference type="Proteomes" id="UP000093695"/>
    </source>
</evidence>
<dbReference type="RefSeq" id="WP_044850707.1">
    <property type="nucleotide sequence ID" value="NZ_CP016174.1"/>
</dbReference>
<comment type="subcellular location">
    <subcellularLocation>
        <location evidence="1">Cytoplasm</location>
    </subcellularLocation>
</comment>
<dbReference type="SUPFAM" id="SSF109755">
    <property type="entry name" value="PhoU-like"/>
    <property type="match status" value="1"/>
</dbReference>
<dbReference type="PANTHER" id="PTHR42930:SF3">
    <property type="entry name" value="PHOSPHATE-SPECIFIC TRANSPORT SYSTEM ACCESSORY PROTEIN PHOU"/>
    <property type="match status" value="1"/>
</dbReference>